<dbReference type="Pfam" id="PF11918">
    <property type="entry name" value="Peptidase_S41_N"/>
    <property type="match status" value="1"/>
</dbReference>
<feature type="domain" description="Tail specific protease" evidence="1">
    <location>
        <begin position="90"/>
        <end position="296"/>
    </location>
</feature>
<dbReference type="AlphaFoldDB" id="A0A9D7SRN6"/>
<dbReference type="EMBL" id="JADKGY010000001">
    <property type="protein sequence ID" value="MBK9980879.1"/>
    <property type="molecule type" value="Genomic_DNA"/>
</dbReference>
<dbReference type="PANTHER" id="PTHR11261:SF3">
    <property type="entry name" value="RETINOL-BINDING PROTEIN 3"/>
    <property type="match status" value="1"/>
</dbReference>
<evidence type="ECO:0000313" key="3">
    <source>
        <dbReference type="Proteomes" id="UP000808337"/>
    </source>
</evidence>
<dbReference type="CDD" id="cd07563">
    <property type="entry name" value="Peptidase_S41_IRBP"/>
    <property type="match status" value="1"/>
</dbReference>
<proteinExistence type="predicted"/>
<evidence type="ECO:0000259" key="1">
    <source>
        <dbReference type="SMART" id="SM00245"/>
    </source>
</evidence>
<dbReference type="SUPFAM" id="SSF52096">
    <property type="entry name" value="ClpP/crotonase"/>
    <property type="match status" value="1"/>
</dbReference>
<dbReference type="GO" id="GO:0006508">
    <property type="term" value="P:proteolysis"/>
    <property type="evidence" value="ECO:0007669"/>
    <property type="project" value="InterPro"/>
</dbReference>
<dbReference type="Proteomes" id="UP000808337">
    <property type="component" value="Unassembled WGS sequence"/>
</dbReference>
<dbReference type="GO" id="GO:0008236">
    <property type="term" value="F:serine-type peptidase activity"/>
    <property type="evidence" value="ECO:0007669"/>
    <property type="project" value="InterPro"/>
</dbReference>
<name>A0A9D7SRN6_9BACT</name>
<protein>
    <submittedName>
        <fullName evidence="2">S41 family peptidase</fullName>
    </submittedName>
</protein>
<gene>
    <name evidence="2" type="ORF">IPP15_00400</name>
</gene>
<dbReference type="Gene3D" id="3.90.226.10">
    <property type="entry name" value="2-enoyl-CoA Hydratase, Chain A, domain 1"/>
    <property type="match status" value="1"/>
</dbReference>
<dbReference type="PANTHER" id="PTHR11261">
    <property type="entry name" value="INTERPHOTORECEPTOR RETINOID-BINDING PROTEIN"/>
    <property type="match status" value="1"/>
</dbReference>
<evidence type="ECO:0000313" key="2">
    <source>
        <dbReference type="EMBL" id="MBK9980879.1"/>
    </source>
</evidence>
<dbReference type="Pfam" id="PF03572">
    <property type="entry name" value="Peptidase_S41"/>
    <property type="match status" value="1"/>
</dbReference>
<comment type="caution">
    <text evidence="2">The sequence shown here is derived from an EMBL/GenBank/DDBJ whole genome shotgun (WGS) entry which is preliminary data.</text>
</comment>
<organism evidence="2 3">
    <name type="scientific">Candidatus Opimibacter skivensis</name>
    <dbReference type="NCBI Taxonomy" id="2982028"/>
    <lineage>
        <taxon>Bacteria</taxon>
        <taxon>Pseudomonadati</taxon>
        <taxon>Bacteroidota</taxon>
        <taxon>Saprospiria</taxon>
        <taxon>Saprospirales</taxon>
        <taxon>Saprospiraceae</taxon>
        <taxon>Candidatus Opimibacter</taxon>
    </lineage>
</organism>
<reference evidence="2 3" key="1">
    <citation type="submission" date="2020-10" db="EMBL/GenBank/DDBJ databases">
        <title>Connecting structure to function with the recovery of over 1000 high-quality activated sludge metagenome-assembled genomes encoding full-length rRNA genes using long-read sequencing.</title>
        <authorList>
            <person name="Singleton C.M."/>
            <person name="Petriglieri F."/>
            <person name="Kristensen J.M."/>
            <person name="Kirkegaard R.H."/>
            <person name="Michaelsen T.Y."/>
            <person name="Andersen M.H."/>
            <person name="Karst S.M."/>
            <person name="Dueholm M.S."/>
            <person name="Nielsen P.H."/>
            <person name="Albertsen M."/>
        </authorList>
    </citation>
    <scope>NUCLEOTIDE SEQUENCE [LARGE SCALE GENOMIC DNA]</scope>
    <source>
        <strain evidence="2">Ribe_18-Q3-R11-54_MAXAC.273</strain>
    </source>
</reference>
<sequence length="313" mass="34736">MKYTFIILFGLSVHLCFSQTIKPAQIDSLIDGIKKTVLENYVLTDKANLISYSLTARHYAGISSIDSLTKKLNDDLFKLSDDKHLFLQYRPEVAENLIKQKDIHKEQDKKEKKEHYGFEQADVIGNNIGYIKLKYFADATHAQKAVLKYTSRLKNTSAIIFDLRENFGGSGTMIQLLAGIFLPTDQEEILKINYKTQDDVTLKSTQIDPTQKITHQPIYILVSSQTFSAGEAFTLIMKNRGRATIIGESTAGAGNVAGPYPVTSQFVLTVPVGIIVDPKTNVGWEHTGVTPDITVSADLAMDKAIELITSGTK</sequence>
<dbReference type="SMART" id="SM00245">
    <property type="entry name" value="TSPc"/>
    <property type="match status" value="1"/>
</dbReference>
<dbReference type="InterPro" id="IPR005151">
    <property type="entry name" value="Tail-specific_protease"/>
</dbReference>
<dbReference type="Gene3D" id="3.30.750.44">
    <property type="match status" value="1"/>
</dbReference>
<dbReference type="InterPro" id="IPR029045">
    <property type="entry name" value="ClpP/crotonase-like_dom_sf"/>
</dbReference>
<accession>A0A9D7SRN6</accession>